<evidence type="ECO:0008006" key="3">
    <source>
        <dbReference type="Google" id="ProtNLM"/>
    </source>
</evidence>
<reference evidence="1 2" key="1">
    <citation type="submission" date="2018-08" db="EMBL/GenBank/DDBJ databases">
        <title>A genome reference for cultivated species of the human gut microbiota.</title>
        <authorList>
            <person name="Zou Y."/>
            <person name="Xue W."/>
            <person name="Luo G."/>
        </authorList>
    </citation>
    <scope>NUCLEOTIDE SEQUENCE [LARGE SCALE GENOMIC DNA]</scope>
    <source>
        <strain evidence="1 2">AF19-10AC</strain>
    </source>
</reference>
<organism evidence="1 2">
    <name type="scientific">Bacteroides intestinalis</name>
    <dbReference type="NCBI Taxonomy" id="329854"/>
    <lineage>
        <taxon>Bacteria</taxon>
        <taxon>Pseudomonadati</taxon>
        <taxon>Bacteroidota</taxon>
        <taxon>Bacteroidia</taxon>
        <taxon>Bacteroidales</taxon>
        <taxon>Bacteroidaceae</taxon>
        <taxon>Bacteroides</taxon>
    </lineage>
</organism>
<dbReference type="InterPro" id="IPR027417">
    <property type="entry name" value="P-loop_NTPase"/>
</dbReference>
<evidence type="ECO:0000313" key="1">
    <source>
        <dbReference type="EMBL" id="RGT43967.1"/>
    </source>
</evidence>
<comment type="caution">
    <text evidence="1">The sequence shown here is derived from an EMBL/GenBank/DDBJ whole genome shotgun (WGS) entry which is preliminary data.</text>
</comment>
<evidence type="ECO:0000313" key="2">
    <source>
        <dbReference type="Proteomes" id="UP000284772"/>
    </source>
</evidence>
<dbReference type="AlphaFoldDB" id="A0A412NRH4"/>
<dbReference type="RefSeq" id="WP_115503224.1">
    <property type="nucleotide sequence ID" value="NZ_CABMMK010000005.1"/>
</dbReference>
<dbReference type="SUPFAM" id="SSF53795">
    <property type="entry name" value="PEP carboxykinase-like"/>
    <property type="match status" value="1"/>
</dbReference>
<protein>
    <recommendedName>
        <fullName evidence="3">Phosphoenolpyruvate carboxykinase</fullName>
    </recommendedName>
</protein>
<proteinExistence type="predicted"/>
<gene>
    <name evidence="1" type="ORF">DWX27_23665</name>
</gene>
<accession>A0A412NRH4</accession>
<dbReference type="Gene3D" id="3.40.50.300">
    <property type="entry name" value="P-loop containing nucleotide triphosphate hydrolases"/>
    <property type="match status" value="1"/>
</dbReference>
<dbReference type="EMBL" id="QRWT01000054">
    <property type="protein sequence ID" value="RGT43967.1"/>
    <property type="molecule type" value="Genomic_DNA"/>
</dbReference>
<sequence length="287" mass="31764">MIHDYLIAGHRIRVEGERLVQAVDALTGFIPFKVMADGEPLCHFVESTTEAPLFETVLYTNEIDGIVSHFGRYNNGFLLVMLPPEGEALELWLDKNKQVASFKGNYNLRLLRFACWIAYGVVTVPFKTVAIHTSTIVCEGKAILFLGESGTGKSTHTRLWRENIQGAVLLNDDSPILRIIDGEPWIYGSPWSGKTPCYKNESYPLAACVRLSQAPFNKIERLNVAQGYGALHPSCPPDFAYSDELYDYISGILSSLLSAVPVYHLACLPDADAAYLSHDTIFGVCGK</sequence>
<name>A0A412NRH4_9BACE</name>
<dbReference type="Proteomes" id="UP000284772">
    <property type="component" value="Unassembled WGS sequence"/>
</dbReference>